<keyword evidence="2" id="KW-1185">Reference proteome</keyword>
<proteinExistence type="predicted"/>
<organism evidence="1 2">
    <name type="scientific">Vigna mungo</name>
    <name type="common">Black gram</name>
    <name type="synonym">Phaseolus mungo</name>
    <dbReference type="NCBI Taxonomy" id="3915"/>
    <lineage>
        <taxon>Eukaryota</taxon>
        <taxon>Viridiplantae</taxon>
        <taxon>Streptophyta</taxon>
        <taxon>Embryophyta</taxon>
        <taxon>Tracheophyta</taxon>
        <taxon>Spermatophyta</taxon>
        <taxon>Magnoliopsida</taxon>
        <taxon>eudicotyledons</taxon>
        <taxon>Gunneridae</taxon>
        <taxon>Pentapetalae</taxon>
        <taxon>rosids</taxon>
        <taxon>fabids</taxon>
        <taxon>Fabales</taxon>
        <taxon>Fabaceae</taxon>
        <taxon>Papilionoideae</taxon>
        <taxon>50 kb inversion clade</taxon>
        <taxon>NPAAA clade</taxon>
        <taxon>indigoferoid/millettioid clade</taxon>
        <taxon>Phaseoleae</taxon>
        <taxon>Vigna</taxon>
    </lineage>
</organism>
<dbReference type="EMBL" id="CP144694">
    <property type="protein sequence ID" value="WVZ03203.1"/>
    <property type="molecule type" value="Genomic_DNA"/>
</dbReference>
<gene>
    <name evidence="1" type="ORF">V8G54_024009</name>
</gene>
<dbReference type="Proteomes" id="UP001374535">
    <property type="component" value="Chromosome 7"/>
</dbReference>
<reference evidence="1 2" key="1">
    <citation type="journal article" date="2023" name="Life. Sci Alliance">
        <title>Evolutionary insights into 3D genome organization and epigenetic landscape of Vigna mungo.</title>
        <authorList>
            <person name="Junaid A."/>
            <person name="Singh B."/>
            <person name="Bhatia S."/>
        </authorList>
    </citation>
    <scope>NUCLEOTIDE SEQUENCE [LARGE SCALE GENOMIC DNA]</scope>
    <source>
        <strain evidence="1">Urdbean</strain>
    </source>
</reference>
<evidence type="ECO:0000313" key="2">
    <source>
        <dbReference type="Proteomes" id="UP001374535"/>
    </source>
</evidence>
<name>A0AAQ3N4V1_VIGMU</name>
<accession>A0AAQ3N4V1</accession>
<sequence length="113" mass="13336">MTSKRLNFLVKGTKRRRFEEIEYLASTARKGLRFRIIIHFSFGEHLYIIQEILCIKNSIFDLKQPVSDMWIRELLSLCIISQRMDGMQLGFQLVQQLLIKISCTKEIENLGRS</sequence>
<protein>
    <submittedName>
        <fullName evidence="1">Uncharacterized protein</fullName>
    </submittedName>
</protein>
<dbReference type="AlphaFoldDB" id="A0AAQ3N4V1"/>
<evidence type="ECO:0000313" key="1">
    <source>
        <dbReference type="EMBL" id="WVZ03203.1"/>
    </source>
</evidence>